<keyword evidence="5" id="KW-1185">Reference proteome</keyword>
<dbReference type="InterPro" id="IPR000998">
    <property type="entry name" value="MAM_dom"/>
</dbReference>
<keyword evidence="2" id="KW-1015">Disulfide bond</keyword>
<dbReference type="PANTHER" id="PTHR23282:SF140">
    <property type="entry name" value="MAM AND LDL-RECEPTOR CLASS A DOMAIN-CONTAINING PROTEIN 1"/>
    <property type="match status" value="1"/>
</dbReference>
<keyword evidence="1" id="KW-0677">Repeat</keyword>
<dbReference type="InterPro" id="IPR013320">
    <property type="entry name" value="ConA-like_dom_sf"/>
</dbReference>
<proteinExistence type="predicted"/>
<dbReference type="Pfam" id="PF00629">
    <property type="entry name" value="MAM"/>
    <property type="match status" value="1"/>
</dbReference>
<dbReference type="InterPro" id="IPR051560">
    <property type="entry name" value="MAM_domain-containing"/>
</dbReference>
<evidence type="ECO:0000256" key="2">
    <source>
        <dbReference type="ARBA" id="ARBA00023157"/>
    </source>
</evidence>
<dbReference type="SMART" id="SM00137">
    <property type="entry name" value="MAM"/>
    <property type="match status" value="1"/>
</dbReference>
<organism evidence="4 5">
    <name type="scientific">Eschrichtius robustus</name>
    <name type="common">California gray whale</name>
    <name type="synonym">Eschrichtius gibbosus</name>
    <dbReference type="NCBI Taxonomy" id="9764"/>
    <lineage>
        <taxon>Eukaryota</taxon>
        <taxon>Metazoa</taxon>
        <taxon>Chordata</taxon>
        <taxon>Craniata</taxon>
        <taxon>Vertebrata</taxon>
        <taxon>Euteleostomi</taxon>
        <taxon>Mammalia</taxon>
        <taxon>Eutheria</taxon>
        <taxon>Laurasiatheria</taxon>
        <taxon>Artiodactyla</taxon>
        <taxon>Whippomorpha</taxon>
        <taxon>Cetacea</taxon>
        <taxon>Mysticeti</taxon>
        <taxon>Eschrichtiidae</taxon>
        <taxon>Eschrichtius</taxon>
    </lineage>
</organism>
<feature type="domain" description="MAM" evidence="3">
    <location>
        <begin position="8"/>
        <end position="142"/>
    </location>
</feature>
<dbReference type="PANTHER" id="PTHR23282">
    <property type="entry name" value="APICAL ENDOSOMAL GLYCOPROTEIN PRECURSOR"/>
    <property type="match status" value="1"/>
</dbReference>
<accession>A0AB34HBB1</accession>
<sequence>MPISVPELQCDFENGICNWEQDTEDDFDWTWNQGPTSTLNTGPMKDNTLGTAKGHYLYIESSEPQVFQHRAALLSPILNATDVEGCTFRFYYHMFGKHIYKLAIYQRIWNNTRGQLLWQIFGNQGNIWIRKHLNIFSRRPFQSNIGFQKKISLTREQLQSQLTMELTKESFGCESKT</sequence>
<comment type="caution">
    <text evidence="4">The sequence shown here is derived from an EMBL/GenBank/DDBJ whole genome shotgun (WGS) entry which is preliminary data.</text>
</comment>
<evidence type="ECO:0000259" key="3">
    <source>
        <dbReference type="PROSITE" id="PS50060"/>
    </source>
</evidence>
<dbReference type="FunFam" id="2.60.120.200:FF:000182">
    <property type="entry name" value="MAM and LDL-receptor class A domain-containing protein 1"/>
    <property type="match status" value="1"/>
</dbReference>
<dbReference type="CDD" id="cd06263">
    <property type="entry name" value="MAM"/>
    <property type="match status" value="1"/>
</dbReference>
<evidence type="ECO:0000313" key="5">
    <source>
        <dbReference type="Proteomes" id="UP001159641"/>
    </source>
</evidence>
<dbReference type="Gene3D" id="2.60.120.200">
    <property type="match status" value="1"/>
</dbReference>
<dbReference type="GO" id="GO:0016020">
    <property type="term" value="C:membrane"/>
    <property type="evidence" value="ECO:0007669"/>
    <property type="project" value="InterPro"/>
</dbReference>
<dbReference type="Proteomes" id="UP001159641">
    <property type="component" value="Unassembled WGS sequence"/>
</dbReference>
<reference evidence="4 5" key="1">
    <citation type="submission" date="2022-11" db="EMBL/GenBank/DDBJ databases">
        <title>Whole genome sequence of Eschrichtius robustus ER-17-0199.</title>
        <authorList>
            <person name="Bruniche-Olsen A."/>
            <person name="Black A.N."/>
            <person name="Fields C.J."/>
            <person name="Walden K."/>
            <person name="Dewoody J.A."/>
        </authorList>
    </citation>
    <scope>NUCLEOTIDE SEQUENCE [LARGE SCALE GENOMIC DNA]</scope>
    <source>
        <strain evidence="4">ER-17-0199</strain>
        <tissue evidence="4">Blubber</tissue>
    </source>
</reference>
<evidence type="ECO:0000256" key="1">
    <source>
        <dbReference type="ARBA" id="ARBA00022737"/>
    </source>
</evidence>
<dbReference type="SUPFAM" id="SSF49899">
    <property type="entry name" value="Concanavalin A-like lectins/glucanases"/>
    <property type="match status" value="1"/>
</dbReference>
<protein>
    <recommendedName>
        <fullName evidence="3">MAM domain-containing protein</fullName>
    </recommendedName>
</protein>
<dbReference type="PROSITE" id="PS50060">
    <property type="entry name" value="MAM_2"/>
    <property type="match status" value="1"/>
</dbReference>
<dbReference type="EMBL" id="JAIQCJ010001564">
    <property type="protein sequence ID" value="KAJ8788819.1"/>
    <property type="molecule type" value="Genomic_DNA"/>
</dbReference>
<gene>
    <name evidence="4" type="ORF">J1605_005115</name>
</gene>
<name>A0AB34HBB1_ESCRO</name>
<evidence type="ECO:0000313" key="4">
    <source>
        <dbReference type="EMBL" id="KAJ8788819.1"/>
    </source>
</evidence>
<dbReference type="AlphaFoldDB" id="A0AB34HBB1"/>